<dbReference type="Gene3D" id="1.20.1280.50">
    <property type="match status" value="1"/>
</dbReference>
<evidence type="ECO:0000259" key="1">
    <source>
        <dbReference type="PROSITE" id="PS50181"/>
    </source>
</evidence>
<sequence length="300" mass="33912">METELVATPDDALADALRRLPARSLAAARCVCKAWRGVVDDRGLLLPHLLQHSVRGIFINYIDHDRPHLFARPSSAAAASPEVDAMLSFLPNELSLSSDKYQVINTPANIRNAKPYLGRLEKEVCFGIVHEGQLQVWTLKDSYGKIEWASRYQDDLSCYAHFLASLYNNGRWKVGPGIVKERNISVHNSNHTAEKLSEEGFEWDSDNDDIISVTAGGEENYQRDDFTEILGFHPYKKVVFLARPFAVVAYHMNTSKAQYLGNSRSYCYYHNYSNGIYESFVYTPCMIGELQEDNIDCNAS</sequence>
<feature type="domain" description="F-box" evidence="1">
    <location>
        <begin position="2"/>
        <end position="49"/>
    </location>
</feature>
<dbReference type="Proteomes" id="UP000275267">
    <property type="component" value="Unassembled WGS sequence"/>
</dbReference>
<evidence type="ECO:0000313" key="3">
    <source>
        <dbReference type="Proteomes" id="UP000275267"/>
    </source>
</evidence>
<dbReference type="AlphaFoldDB" id="A0A3L6Q0E4"/>
<dbReference type="Pfam" id="PF00646">
    <property type="entry name" value="F-box"/>
    <property type="match status" value="1"/>
</dbReference>
<dbReference type="PANTHER" id="PTHR34591:SF21">
    <property type="entry name" value="F-BOX DOMAIN CONTAINING PROTEIN, EXPRESSED"/>
    <property type="match status" value="1"/>
</dbReference>
<gene>
    <name evidence="2" type="ORF">C2845_PM16G12670</name>
</gene>
<name>A0A3L6Q0E4_PANMI</name>
<dbReference type="SUPFAM" id="SSF81383">
    <property type="entry name" value="F-box domain"/>
    <property type="match status" value="1"/>
</dbReference>
<dbReference type="PROSITE" id="PS50181">
    <property type="entry name" value="FBOX"/>
    <property type="match status" value="1"/>
</dbReference>
<evidence type="ECO:0000313" key="2">
    <source>
        <dbReference type="EMBL" id="RLM66269.1"/>
    </source>
</evidence>
<organism evidence="2 3">
    <name type="scientific">Panicum miliaceum</name>
    <name type="common">Proso millet</name>
    <name type="synonym">Broomcorn millet</name>
    <dbReference type="NCBI Taxonomy" id="4540"/>
    <lineage>
        <taxon>Eukaryota</taxon>
        <taxon>Viridiplantae</taxon>
        <taxon>Streptophyta</taxon>
        <taxon>Embryophyta</taxon>
        <taxon>Tracheophyta</taxon>
        <taxon>Spermatophyta</taxon>
        <taxon>Magnoliopsida</taxon>
        <taxon>Liliopsida</taxon>
        <taxon>Poales</taxon>
        <taxon>Poaceae</taxon>
        <taxon>PACMAD clade</taxon>
        <taxon>Panicoideae</taxon>
        <taxon>Panicodae</taxon>
        <taxon>Paniceae</taxon>
        <taxon>Panicinae</taxon>
        <taxon>Panicum</taxon>
        <taxon>Panicum sect. Panicum</taxon>
    </lineage>
</organism>
<dbReference type="PANTHER" id="PTHR34591">
    <property type="entry name" value="OS03G0653100 PROTEIN-RELATED"/>
    <property type="match status" value="1"/>
</dbReference>
<dbReference type="EMBL" id="PQIB02000015">
    <property type="protein sequence ID" value="RLM66269.1"/>
    <property type="molecule type" value="Genomic_DNA"/>
</dbReference>
<accession>A0A3L6Q0E4</accession>
<dbReference type="OrthoDB" id="687076at2759"/>
<dbReference type="InterPro" id="IPR036047">
    <property type="entry name" value="F-box-like_dom_sf"/>
</dbReference>
<dbReference type="SMART" id="SM00256">
    <property type="entry name" value="FBOX"/>
    <property type="match status" value="1"/>
</dbReference>
<dbReference type="STRING" id="4540.A0A3L6Q0E4"/>
<reference evidence="3" key="1">
    <citation type="journal article" date="2019" name="Nat. Commun.">
        <title>The genome of broomcorn millet.</title>
        <authorList>
            <person name="Zou C."/>
            <person name="Miki D."/>
            <person name="Li D."/>
            <person name="Tang Q."/>
            <person name="Xiao L."/>
            <person name="Rajput S."/>
            <person name="Deng P."/>
            <person name="Jia W."/>
            <person name="Huang R."/>
            <person name="Zhang M."/>
            <person name="Sun Y."/>
            <person name="Hu J."/>
            <person name="Fu X."/>
            <person name="Schnable P.S."/>
            <person name="Li F."/>
            <person name="Zhang H."/>
            <person name="Feng B."/>
            <person name="Zhu X."/>
            <person name="Liu R."/>
            <person name="Schnable J.C."/>
            <person name="Zhu J.-K."/>
            <person name="Zhang H."/>
        </authorList>
    </citation>
    <scope>NUCLEOTIDE SEQUENCE [LARGE SCALE GENOMIC DNA]</scope>
</reference>
<protein>
    <recommendedName>
        <fullName evidence="1">F-box domain-containing protein</fullName>
    </recommendedName>
</protein>
<keyword evidence="3" id="KW-1185">Reference proteome</keyword>
<comment type="caution">
    <text evidence="2">The sequence shown here is derived from an EMBL/GenBank/DDBJ whole genome shotgun (WGS) entry which is preliminary data.</text>
</comment>
<proteinExistence type="predicted"/>
<dbReference type="InterPro" id="IPR001810">
    <property type="entry name" value="F-box_dom"/>
</dbReference>